<proteinExistence type="predicted"/>
<gene>
    <name evidence="2" type="ORF">bcere0026_9710</name>
</gene>
<dbReference type="EMBL" id="ACMP01000041">
    <property type="protein sequence ID" value="EEL72043.1"/>
    <property type="molecule type" value="Genomic_DNA"/>
</dbReference>
<dbReference type="HOGENOM" id="CLU_3339690_0_0_9"/>
<evidence type="ECO:0000313" key="2">
    <source>
        <dbReference type="EMBL" id="EEL72043.1"/>
    </source>
</evidence>
<organism evidence="2">
    <name type="scientific">Bacillus mycoides</name>
    <dbReference type="NCBI Taxonomy" id="1405"/>
    <lineage>
        <taxon>Bacteria</taxon>
        <taxon>Bacillati</taxon>
        <taxon>Bacillota</taxon>
        <taxon>Bacilli</taxon>
        <taxon>Bacillales</taxon>
        <taxon>Bacillaceae</taxon>
        <taxon>Bacillus</taxon>
        <taxon>Bacillus cereus group</taxon>
    </lineage>
</organism>
<accession>C2XQL3</accession>
<dbReference type="Proteomes" id="UP000001753">
    <property type="component" value="Chromosome"/>
</dbReference>
<comment type="caution">
    <text evidence="2">The sequence shown here is derived from an EMBL/GenBank/DDBJ whole genome shotgun (WGS) entry which is preliminary data.</text>
</comment>
<accession>C2PSL2</accession>
<sequence>MQKLLFILFENQTEKLERKDENISSNDLHAIQNTNWN</sequence>
<protein>
    <submittedName>
        <fullName evidence="2">Uncharacterized protein</fullName>
    </submittedName>
</protein>
<feature type="region of interest" description="Disordered" evidence="1">
    <location>
        <begin position="18"/>
        <end position="37"/>
    </location>
</feature>
<dbReference type="AlphaFoldDB" id="C2PSL2"/>
<feature type="compositionally biased region" description="Polar residues" evidence="1">
    <location>
        <begin position="23"/>
        <end position="37"/>
    </location>
</feature>
<name>C2PSL2_BACMY</name>
<reference evidence="2" key="1">
    <citation type="journal article" date="2012" name="Genome Res.">
        <title>Genomic characterization of the Bacillus cereus sensu lato species: Backdrop to the evolution of Bacillus anthracis.</title>
        <authorList>
            <person name="Zwick M.E."/>
            <person name="Joseph S.J."/>
            <person name="Didelot X."/>
            <person name="Chen P.E."/>
            <person name="Bishop-Lilly K.A."/>
            <person name="Stewart A.C."/>
            <person name="Willner K."/>
            <person name="Nolan N."/>
            <person name="Lentz S."/>
            <person name="Thomason M.K."/>
            <person name="Sozhamannan S."/>
            <person name="Mateczun A.J."/>
            <person name="Du L."/>
            <person name="Read T.D."/>
        </authorList>
    </citation>
    <scope>NUCLEOTIDE SEQUENCE [LARGE SCALE GENOMIC DNA]</scope>
    <source>
        <strain evidence="2">AH603</strain>
    </source>
</reference>
<evidence type="ECO:0000256" key="1">
    <source>
        <dbReference type="SAM" id="MobiDB-lite"/>
    </source>
</evidence>